<sequence>KSKKPNTTCENCKKKGHTKQDCWAKGGDKEGQGPKQKKGKDRANMADESEDTPLFDLALMASNSTQDLNTKPNNGWWLDSCANQHLCYDKSLFWSLEPANDMIKGVGGGTEIKGIGKVILEFENGDETRRVQISNVRYTPNCKYNLISMVAPRHPIANVADKSSLTWDEWHRRFGHIAISSLEILKKHGLVIGLEVDETSKPSKKCEACIQAKITRKPFPQESDRKTERPGDLTYSDVWGPARVESLGKSKYYISFTDHHTRRRTILFLKKKDEAFTRITQYLSLVETKFGYRPKAIRFDNGKELINKQMDEWCKAKGIEIEPTAPYSPSQNG</sequence>
<keyword evidence="2" id="KW-1185">Reference proteome</keyword>
<name>A0ACA9QCF1_9GLOM</name>
<dbReference type="Proteomes" id="UP000789525">
    <property type="component" value="Unassembled WGS sequence"/>
</dbReference>
<feature type="non-terminal residue" evidence="1">
    <location>
        <position position="333"/>
    </location>
</feature>
<gene>
    <name evidence="1" type="ORF">ACOLOM_LOCUS12486</name>
</gene>
<proteinExistence type="predicted"/>
<reference evidence="1" key="1">
    <citation type="submission" date="2021-06" db="EMBL/GenBank/DDBJ databases">
        <authorList>
            <person name="Kallberg Y."/>
            <person name="Tangrot J."/>
            <person name="Rosling A."/>
        </authorList>
    </citation>
    <scope>NUCLEOTIDE SEQUENCE</scope>
    <source>
        <strain evidence="1">CL356</strain>
    </source>
</reference>
<dbReference type="EMBL" id="CAJVPT010050876">
    <property type="protein sequence ID" value="CAG8746746.1"/>
    <property type="molecule type" value="Genomic_DNA"/>
</dbReference>
<protein>
    <submittedName>
        <fullName evidence="1">4113_t:CDS:1</fullName>
    </submittedName>
</protein>
<evidence type="ECO:0000313" key="2">
    <source>
        <dbReference type="Proteomes" id="UP000789525"/>
    </source>
</evidence>
<accession>A0ACA9QCF1</accession>
<comment type="caution">
    <text evidence="1">The sequence shown here is derived from an EMBL/GenBank/DDBJ whole genome shotgun (WGS) entry which is preliminary data.</text>
</comment>
<evidence type="ECO:0000313" key="1">
    <source>
        <dbReference type="EMBL" id="CAG8746746.1"/>
    </source>
</evidence>
<organism evidence="1 2">
    <name type="scientific">Acaulospora colombiana</name>
    <dbReference type="NCBI Taxonomy" id="27376"/>
    <lineage>
        <taxon>Eukaryota</taxon>
        <taxon>Fungi</taxon>
        <taxon>Fungi incertae sedis</taxon>
        <taxon>Mucoromycota</taxon>
        <taxon>Glomeromycotina</taxon>
        <taxon>Glomeromycetes</taxon>
        <taxon>Diversisporales</taxon>
        <taxon>Acaulosporaceae</taxon>
        <taxon>Acaulospora</taxon>
    </lineage>
</organism>
<feature type="non-terminal residue" evidence="1">
    <location>
        <position position="1"/>
    </location>
</feature>